<name>A0A6A6GVC2_VIRVR</name>
<protein>
    <submittedName>
        <fullName evidence="8">FAD binding domain-containing protein</fullName>
    </submittedName>
</protein>
<accession>A0A6A6GVC2</accession>
<dbReference type="AlphaFoldDB" id="A0A6A6GVC2"/>
<feature type="domain" description="FAD-binding PCMH-type" evidence="7">
    <location>
        <begin position="64"/>
        <end position="235"/>
    </location>
</feature>
<dbReference type="InterPro" id="IPR036318">
    <property type="entry name" value="FAD-bd_PCMH-like_sf"/>
</dbReference>
<evidence type="ECO:0000313" key="9">
    <source>
        <dbReference type="Proteomes" id="UP000800092"/>
    </source>
</evidence>
<dbReference type="Pfam" id="PF08031">
    <property type="entry name" value="BBE"/>
    <property type="match status" value="1"/>
</dbReference>
<reference evidence="8" key="1">
    <citation type="journal article" date="2020" name="Stud. Mycol.">
        <title>101 Dothideomycetes genomes: a test case for predicting lifestyles and emergence of pathogens.</title>
        <authorList>
            <person name="Haridas S."/>
            <person name="Albert R."/>
            <person name="Binder M."/>
            <person name="Bloem J."/>
            <person name="Labutti K."/>
            <person name="Salamov A."/>
            <person name="Andreopoulos B."/>
            <person name="Baker S."/>
            <person name="Barry K."/>
            <person name="Bills G."/>
            <person name="Bluhm B."/>
            <person name="Cannon C."/>
            <person name="Castanera R."/>
            <person name="Culley D."/>
            <person name="Daum C."/>
            <person name="Ezra D."/>
            <person name="Gonzalez J."/>
            <person name="Henrissat B."/>
            <person name="Kuo A."/>
            <person name="Liang C."/>
            <person name="Lipzen A."/>
            <person name="Lutzoni F."/>
            <person name="Magnuson J."/>
            <person name="Mondo S."/>
            <person name="Nolan M."/>
            <person name="Ohm R."/>
            <person name="Pangilinan J."/>
            <person name="Park H.-J."/>
            <person name="Ramirez L."/>
            <person name="Alfaro M."/>
            <person name="Sun H."/>
            <person name="Tritt A."/>
            <person name="Yoshinaga Y."/>
            <person name="Zwiers L.-H."/>
            <person name="Turgeon B."/>
            <person name="Goodwin S."/>
            <person name="Spatafora J."/>
            <person name="Crous P."/>
            <person name="Grigoriev I."/>
        </authorList>
    </citation>
    <scope>NUCLEOTIDE SEQUENCE</scope>
    <source>
        <strain evidence="8">Tuck. ex Michener</strain>
    </source>
</reference>
<evidence type="ECO:0000256" key="3">
    <source>
        <dbReference type="ARBA" id="ARBA00022630"/>
    </source>
</evidence>
<dbReference type="OrthoDB" id="9996127at2759"/>
<dbReference type="SUPFAM" id="SSF56176">
    <property type="entry name" value="FAD-binding/transporter-associated domain-like"/>
    <property type="match status" value="1"/>
</dbReference>
<evidence type="ECO:0000313" key="8">
    <source>
        <dbReference type="EMBL" id="KAF2229724.1"/>
    </source>
</evidence>
<dbReference type="InterPro" id="IPR006094">
    <property type="entry name" value="Oxid_FAD_bind_N"/>
</dbReference>
<keyword evidence="6" id="KW-0732">Signal</keyword>
<feature type="chain" id="PRO_5025431120" evidence="6">
    <location>
        <begin position="22"/>
        <end position="501"/>
    </location>
</feature>
<comment type="similarity">
    <text evidence="2">Belongs to the oxygen-dependent FAD-linked oxidoreductase family.</text>
</comment>
<organism evidence="8 9">
    <name type="scientific">Viridothelium virens</name>
    <name type="common">Speckled blister lichen</name>
    <name type="synonym">Trypethelium virens</name>
    <dbReference type="NCBI Taxonomy" id="1048519"/>
    <lineage>
        <taxon>Eukaryota</taxon>
        <taxon>Fungi</taxon>
        <taxon>Dikarya</taxon>
        <taxon>Ascomycota</taxon>
        <taxon>Pezizomycotina</taxon>
        <taxon>Dothideomycetes</taxon>
        <taxon>Dothideomycetes incertae sedis</taxon>
        <taxon>Trypetheliales</taxon>
        <taxon>Trypetheliaceae</taxon>
        <taxon>Viridothelium</taxon>
    </lineage>
</organism>
<keyword evidence="9" id="KW-1185">Reference proteome</keyword>
<feature type="signal peptide" evidence="6">
    <location>
        <begin position="1"/>
        <end position="21"/>
    </location>
</feature>
<keyword evidence="5" id="KW-0560">Oxidoreductase</keyword>
<evidence type="ECO:0000259" key="7">
    <source>
        <dbReference type="PROSITE" id="PS51387"/>
    </source>
</evidence>
<evidence type="ECO:0000256" key="5">
    <source>
        <dbReference type="ARBA" id="ARBA00023002"/>
    </source>
</evidence>
<dbReference type="PROSITE" id="PS51387">
    <property type="entry name" value="FAD_PCMH"/>
    <property type="match status" value="1"/>
</dbReference>
<dbReference type="Gene3D" id="3.40.462.20">
    <property type="match status" value="1"/>
</dbReference>
<dbReference type="EMBL" id="ML991855">
    <property type="protein sequence ID" value="KAF2229724.1"/>
    <property type="molecule type" value="Genomic_DNA"/>
</dbReference>
<dbReference type="InterPro" id="IPR012951">
    <property type="entry name" value="BBE"/>
</dbReference>
<comment type="cofactor">
    <cofactor evidence="1">
        <name>FAD</name>
        <dbReference type="ChEBI" id="CHEBI:57692"/>
    </cofactor>
</comment>
<dbReference type="InterPro" id="IPR016169">
    <property type="entry name" value="FAD-bd_PCMH_sub2"/>
</dbReference>
<evidence type="ECO:0000256" key="6">
    <source>
        <dbReference type="SAM" id="SignalP"/>
    </source>
</evidence>
<dbReference type="GO" id="GO:0016491">
    <property type="term" value="F:oxidoreductase activity"/>
    <property type="evidence" value="ECO:0007669"/>
    <property type="project" value="UniProtKB-KW"/>
</dbReference>
<keyword evidence="4" id="KW-0274">FAD</keyword>
<dbReference type="InterPro" id="IPR050416">
    <property type="entry name" value="FAD-linked_Oxidoreductase"/>
</dbReference>
<proteinExistence type="inferred from homology"/>
<keyword evidence="3" id="KW-0285">Flavoprotein</keyword>
<dbReference type="PANTHER" id="PTHR42973">
    <property type="entry name" value="BINDING OXIDOREDUCTASE, PUTATIVE (AFU_ORTHOLOGUE AFUA_1G17690)-RELATED"/>
    <property type="match status" value="1"/>
</dbReference>
<dbReference type="Gene3D" id="3.30.465.10">
    <property type="match status" value="1"/>
</dbReference>
<dbReference type="Proteomes" id="UP000800092">
    <property type="component" value="Unassembled WGS sequence"/>
</dbReference>
<gene>
    <name evidence="8" type="ORF">EV356DRAFT_527249</name>
</gene>
<dbReference type="GO" id="GO:0071949">
    <property type="term" value="F:FAD binding"/>
    <property type="evidence" value="ECO:0007669"/>
    <property type="project" value="InterPro"/>
</dbReference>
<sequence length="501" mass="55110">MMRLSLQALPGLLAIIQSASSTPLTSVNLYPRQNGSVWPSDVASFVHDQSWPNFTEATTRWSTYKAPTFNQVFIPETEQELSEGLQYMSSNNLSWLAKSGGHGYSETLEVIQNGVLINLENFNYTNVQDDGTIVVGTGVLFGNMVKTVGDSGRELNVGSCPCVGATGAMLGGGLGRLQGKHGLTSDALLKVRMALYNGTIVEASEDVNPDLFWAVRGSGQNYGVVIETTYQTWPASNNGMHYNADMTFAKSDVDRIMEVTNNLTGPGLDPALAFVMFFFQNATTSELEIIVNIVYAGPMEEGQKFTKLFSDFSLTLAESMVAWADLPTKSVLGLLPGACAEGLRYDLYSLISKTLEPQSWVDFTNDLSTFLHDNPLANGSAMMIETFAVEGIQALPDNATAFPHRQTFRNHIEAIGAYTDDSVGDAVDSFFLGWRNKFHTVDGYDQLQIYQNYAHGDEPLSALYGYDEWRHERLTNVKNAYDPHGFFNGYHAVPSDLAKWT</sequence>
<evidence type="ECO:0000256" key="2">
    <source>
        <dbReference type="ARBA" id="ARBA00005466"/>
    </source>
</evidence>
<dbReference type="Pfam" id="PF01565">
    <property type="entry name" value="FAD_binding_4"/>
    <property type="match status" value="1"/>
</dbReference>
<evidence type="ECO:0000256" key="1">
    <source>
        <dbReference type="ARBA" id="ARBA00001974"/>
    </source>
</evidence>
<dbReference type="InterPro" id="IPR016166">
    <property type="entry name" value="FAD-bd_PCMH"/>
</dbReference>
<evidence type="ECO:0000256" key="4">
    <source>
        <dbReference type="ARBA" id="ARBA00022827"/>
    </source>
</evidence>
<dbReference type="PANTHER" id="PTHR42973:SF39">
    <property type="entry name" value="FAD-BINDING PCMH-TYPE DOMAIN-CONTAINING PROTEIN"/>
    <property type="match status" value="1"/>
</dbReference>